<dbReference type="Proteomes" id="UP000652761">
    <property type="component" value="Unassembled WGS sequence"/>
</dbReference>
<gene>
    <name evidence="1" type="ORF">Taro_013247</name>
</gene>
<reference evidence="1" key="1">
    <citation type="submission" date="2017-07" db="EMBL/GenBank/DDBJ databases">
        <title>Taro Niue Genome Assembly and Annotation.</title>
        <authorList>
            <person name="Atibalentja N."/>
            <person name="Keating K."/>
            <person name="Fields C.J."/>
        </authorList>
    </citation>
    <scope>NUCLEOTIDE SEQUENCE</scope>
    <source>
        <strain evidence="1">Niue_2</strain>
        <tissue evidence="1">Leaf</tissue>
    </source>
</reference>
<protein>
    <submittedName>
        <fullName evidence="1">Uncharacterized protein</fullName>
    </submittedName>
</protein>
<organism evidence="1 2">
    <name type="scientific">Colocasia esculenta</name>
    <name type="common">Wild taro</name>
    <name type="synonym">Arum esculentum</name>
    <dbReference type="NCBI Taxonomy" id="4460"/>
    <lineage>
        <taxon>Eukaryota</taxon>
        <taxon>Viridiplantae</taxon>
        <taxon>Streptophyta</taxon>
        <taxon>Embryophyta</taxon>
        <taxon>Tracheophyta</taxon>
        <taxon>Spermatophyta</taxon>
        <taxon>Magnoliopsida</taxon>
        <taxon>Liliopsida</taxon>
        <taxon>Araceae</taxon>
        <taxon>Aroideae</taxon>
        <taxon>Colocasieae</taxon>
        <taxon>Colocasia</taxon>
    </lineage>
</organism>
<keyword evidence="2" id="KW-1185">Reference proteome</keyword>
<accession>A0A843UF23</accession>
<dbReference type="EMBL" id="NMUH01000526">
    <property type="protein sequence ID" value="MQL80797.1"/>
    <property type="molecule type" value="Genomic_DNA"/>
</dbReference>
<name>A0A843UF23_COLES</name>
<comment type="caution">
    <text evidence="1">The sequence shown here is derived from an EMBL/GenBank/DDBJ whole genome shotgun (WGS) entry which is preliminary data.</text>
</comment>
<sequence length="67" mass="7217">MQPGQPTRSCERIALSGRDSRRRDLVAVLGLVATRFGMASKPCDAIQMAASVLDAFQALRLSVLAGW</sequence>
<dbReference type="AlphaFoldDB" id="A0A843UF23"/>
<evidence type="ECO:0000313" key="2">
    <source>
        <dbReference type="Proteomes" id="UP000652761"/>
    </source>
</evidence>
<evidence type="ECO:0000313" key="1">
    <source>
        <dbReference type="EMBL" id="MQL80797.1"/>
    </source>
</evidence>
<proteinExistence type="predicted"/>